<name>A0ACD0NXS2_9BASI</name>
<evidence type="ECO:0000313" key="1">
    <source>
        <dbReference type="EMBL" id="PWN50642.1"/>
    </source>
</evidence>
<sequence>MKRFFIRSKNASITPLPNDLHFSDRPKGDDYPLDGSDYQHQSSASPRFSPPSLPPPTTREADDQRGSIRPVAVQQLHTTKPLPLPHQPYGLSQQPSWDVDHDETDEAAFLAQQRAELKCLVPRSDSALGLKKGHPMSHQSSDQSGPSAARSSDREAQSDYERSLQALRAGEDDAILPRRRFSKRESRSDAQRTLATDLNPPGNFSGADSDEFDERWDNGKRKEAYPVYAGKEDEDPDMLVSAGYGSSSAHVKDGKEKPKRKLFGGLGGGGNHKEKADKNHREQHQSDASVGRGSGRGTPSQQEVHAQQPQKEPAWYEVRGMRGAAKGVDGEITNRIGWLCAHEPSIQEWTSVLALANSVSHSEAASKEAARALRKEFKYGSPDAQKRAVRIWALLSTNASDRFKLQIATKRFLEVVEDVISSSKTPLSVKETMLRVLGVLAFRFKDDSELSVVTKSWNKIRPTDRPLDGESQVPDMEEFTVPIEQAAALVGRKNGVRRSQPARRQRQSYGGPYSEAGRGIVPTEVDVRKLHEECQIARSNAAVLVETLATEGFTNDLVDEFYNKVQVSQDFLVAQIPWATAQADRSRDLIHEAQSLANSEDRQFSQVAKTVEESLLADLLDANERLVEASTLVEDGRRIQREEEEERRVTEMSKVEVRVDRSALRQDPITGDLYYNDQAQIPGGDRRHLFAPTSAEMTSQASGSRPSSPSIHQSPFPPSLQQSRQPISGQSNQQTGKRGNRPLPVPSPDPSFDSSHSRDNSASHSNAHSLHSADHSISSQGSRNPLHDAMGQSGTIQANGKHGQNDSSSRNPYNWLSNPFESVLPASAGAGTGGDGGGGIKNRSSGALPVNAMSSSFRGGPRPLPETSAFSQQHSPQSTRSNPPGIVGGGVLHLPTSHPASSTAADSGSMTSSTARLPPSLDLDMASATSIQNKYAFNKAAAETSSSPTSVSPLSVDNDDDSEILTPIVPSEKALGKRRAVSDRGEAFDPALQIASIQRAEEAATRKEGKDSGGGGGTAGEAQRVVGNKGNQHDDDHKLESRPPPPIPPLANQLDSFPHRPAVSGNLQDLEGLPNSFQMMTSGGGDETWGKRTLQPPPLPPPHPSTAVPSTAPNQNNERISSTTNPFLLPNSLRPGGTAALTNGVKEQPRSAAANNVQSKSLNPYHS</sequence>
<proteinExistence type="predicted"/>
<gene>
    <name evidence="1" type="ORF">IE53DRAFT_387047</name>
</gene>
<reference evidence="1 2" key="1">
    <citation type="journal article" date="2018" name="Mol. Biol. Evol.">
        <title>Broad Genomic Sampling Reveals a Smut Pathogenic Ancestry of the Fungal Clade Ustilaginomycotina.</title>
        <authorList>
            <person name="Kijpornyongpan T."/>
            <person name="Mondo S.J."/>
            <person name="Barry K."/>
            <person name="Sandor L."/>
            <person name="Lee J."/>
            <person name="Lipzen A."/>
            <person name="Pangilinan J."/>
            <person name="LaButti K."/>
            <person name="Hainaut M."/>
            <person name="Henrissat B."/>
            <person name="Grigoriev I.V."/>
            <person name="Spatafora J.W."/>
            <person name="Aime M.C."/>
        </authorList>
    </citation>
    <scope>NUCLEOTIDE SEQUENCE [LARGE SCALE GENOMIC DNA]</scope>
    <source>
        <strain evidence="1 2">SA 807</strain>
    </source>
</reference>
<dbReference type="EMBL" id="KZ819912">
    <property type="protein sequence ID" value="PWN50642.1"/>
    <property type="molecule type" value="Genomic_DNA"/>
</dbReference>
<keyword evidence="2" id="KW-1185">Reference proteome</keyword>
<protein>
    <submittedName>
        <fullName evidence="1">Uncharacterized protein</fullName>
    </submittedName>
</protein>
<accession>A0ACD0NXS2</accession>
<dbReference type="Proteomes" id="UP000245626">
    <property type="component" value="Unassembled WGS sequence"/>
</dbReference>
<organism evidence="1 2">
    <name type="scientific">Violaceomyces palustris</name>
    <dbReference type="NCBI Taxonomy" id="1673888"/>
    <lineage>
        <taxon>Eukaryota</taxon>
        <taxon>Fungi</taxon>
        <taxon>Dikarya</taxon>
        <taxon>Basidiomycota</taxon>
        <taxon>Ustilaginomycotina</taxon>
        <taxon>Ustilaginomycetes</taxon>
        <taxon>Violaceomycetales</taxon>
        <taxon>Violaceomycetaceae</taxon>
        <taxon>Violaceomyces</taxon>
    </lineage>
</organism>
<evidence type="ECO:0000313" key="2">
    <source>
        <dbReference type="Proteomes" id="UP000245626"/>
    </source>
</evidence>